<organism evidence="1 2">
    <name type="scientific">Mesorhizobium delmotii</name>
    <dbReference type="NCBI Taxonomy" id="1631247"/>
    <lineage>
        <taxon>Bacteria</taxon>
        <taxon>Pseudomonadati</taxon>
        <taxon>Pseudomonadota</taxon>
        <taxon>Alphaproteobacteria</taxon>
        <taxon>Hyphomicrobiales</taxon>
        <taxon>Phyllobacteriaceae</taxon>
        <taxon>Mesorhizobium</taxon>
    </lineage>
</organism>
<protein>
    <submittedName>
        <fullName evidence="1">Uncharacterized protein</fullName>
    </submittedName>
</protein>
<proteinExistence type="predicted"/>
<accession>A0A2P9ACV3</accession>
<keyword evidence="2" id="KW-1185">Reference proteome</keyword>
<reference evidence="2" key="1">
    <citation type="submission" date="2016-12" db="EMBL/GenBank/DDBJ databases">
        <authorList>
            <person name="Brunel B."/>
        </authorList>
    </citation>
    <scope>NUCLEOTIDE SEQUENCE [LARGE SCALE GENOMIC DNA]</scope>
</reference>
<dbReference type="Proteomes" id="UP000245698">
    <property type="component" value="Unassembled WGS sequence"/>
</dbReference>
<evidence type="ECO:0000313" key="2">
    <source>
        <dbReference type="Proteomes" id="UP000245698"/>
    </source>
</evidence>
<evidence type="ECO:0000313" key="1">
    <source>
        <dbReference type="EMBL" id="SJM28943.1"/>
    </source>
</evidence>
<gene>
    <name evidence="1" type="ORF">BQ8482_110873</name>
</gene>
<dbReference type="EMBL" id="FUIG01000013">
    <property type="protein sequence ID" value="SJM28943.1"/>
    <property type="molecule type" value="Genomic_DNA"/>
</dbReference>
<name>A0A2P9ACV3_9HYPH</name>
<sequence length="85" mass="9243">MTDLARAETHQFYRQFYGFSFASVPGIAVGASARSHVHPCAPSGAHDPNDRSPFRSSCGWAIIVARGRTYASCTVSHEAKRSSRT</sequence>
<dbReference type="AlphaFoldDB" id="A0A2P9ACV3"/>